<organism evidence="1 2">
    <name type="scientific">Marinobacter alkaliphilus</name>
    <dbReference type="NCBI Taxonomy" id="254719"/>
    <lineage>
        <taxon>Bacteria</taxon>
        <taxon>Pseudomonadati</taxon>
        <taxon>Pseudomonadota</taxon>
        <taxon>Gammaproteobacteria</taxon>
        <taxon>Pseudomonadales</taxon>
        <taxon>Marinobacteraceae</taxon>
        <taxon>Marinobacter</taxon>
    </lineage>
</organism>
<name>A0ABZ3EAU7_9GAMM</name>
<dbReference type="Proteomes" id="UP001445268">
    <property type="component" value="Plasmid unnamed2"/>
</dbReference>
<evidence type="ECO:0000313" key="1">
    <source>
        <dbReference type="EMBL" id="XAF56175.1"/>
    </source>
</evidence>
<keyword evidence="2" id="KW-1185">Reference proteome</keyword>
<accession>A0ABZ3EAU7</accession>
<dbReference type="RefSeq" id="WP_342632723.1">
    <property type="nucleotide sequence ID" value="NZ_CP152382.1"/>
</dbReference>
<proteinExistence type="predicted"/>
<geneLocation type="plasmid" evidence="1 2">
    <name>unnamed2</name>
</geneLocation>
<keyword evidence="1" id="KW-0614">Plasmid</keyword>
<evidence type="ECO:0008006" key="3">
    <source>
        <dbReference type="Google" id="ProtNLM"/>
    </source>
</evidence>
<evidence type="ECO:0000313" key="2">
    <source>
        <dbReference type="Proteomes" id="UP001445268"/>
    </source>
</evidence>
<protein>
    <recommendedName>
        <fullName evidence="3">RES domain-containing protein</fullName>
    </recommendedName>
</protein>
<dbReference type="EMBL" id="CP152382">
    <property type="protein sequence ID" value="XAF56175.1"/>
    <property type="molecule type" value="Genomic_DNA"/>
</dbReference>
<gene>
    <name evidence="1" type="ORF">AAGT77_20690</name>
</gene>
<sequence>MSANEPKVAGITKKPVYRATLKSLSDSAPNAAQSALLSYVRLDLLVPNLRAVDLPPLTSPFHLRQQSIFGDGSFPIAYYCDSLDGAIDSLAQRIMDMLPLYADADLESSGVVIIEAVLSGDFLDITGEDGAGFLDPMGDWQNFGRSVKADSSFDGILFSDEDSCDNPHTWFAVFDSSSLAATPPRAYPYSLSITDGEASWQRL</sequence>
<reference evidence="1 2" key="1">
    <citation type="submission" date="2024-04" db="EMBL/GenBank/DDBJ databases">
        <title>Marinobacter sp. SBY-1.</title>
        <authorList>
            <person name="Pan C."/>
        </authorList>
    </citation>
    <scope>NUCLEOTIDE SEQUENCE [LARGE SCALE GENOMIC DNA]</scope>
    <source>
        <strain evidence="1 2">SBY-1</strain>
        <plasmid evidence="1 2">unnamed2</plasmid>
    </source>
</reference>